<gene>
    <name evidence="2" type="ORF">Fcan01_15657</name>
</gene>
<keyword evidence="3" id="KW-1185">Reference proteome</keyword>
<feature type="transmembrane region" description="Helical" evidence="1">
    <location>
        <begin position="82"/>
        <end position="103"/>
    </location>
</feature>
<comment type="caution">
    <text evidence="2">The sequence shown here is derived from an EMBL/GenBank/DDBJ whole genome shotgun (WGS) entry which is preliminary data.</text>
</comment>
<feature type="transmembrane region" description="Helical" evidence="1">
    <location>
        <begin position="256"/>
        <end position="278"/>
    </location>
</feature>
<feature type="transmembrane region" description="Helical" evidence="1">
    <location>
        <begin position="51"/>
        <end position="70"/>
    </location>
</feature>
<evidence type="ECO:0000313" key="3">
    <source>
        <dbReference type="Proteomes" id="UP000198287"/>
    </source>
</evidence>
<keyword evidence="1" id="KW-0812">Transmembrane</keyword>
<dbReference type="EMBL" id="LNIX01000010">
    <property type="protein sequence ID" value="OXA49865.1"/>
    <property type="molecule type" value="Genomic_DNA"/>
</dbReference>
<feature type="transmembrane region" description="Helical" evidence="1">
    <location>
        <begin position="290"/>
        <end position="314"/>
    </location>
</feature>
<protein>
    <recommendedName>
        <fullName evidence="4">Odorant receptor</fullName>
    </recommendedName>
</protein>
<organism evidence="2 3">
    <name type="scientific">Folsomia candida</name>
    <name type="common">Springtail</name>
    <dbReference type="NCBI Taxonomy" id="158441"/>
    <lineage>
        <taxon>Eukaryota</taxon>
        <taxon>Metazoa</taxon>
        <taxon>Ecdysozoa</taxon>
        <taxon>Arthropoda</taxon>
        <taxon>Hexapoda</taxon>
        <taxon>Collembola</taxon>
        <taxon>Entomobryomorpha</taxon>
        <taxon>Isotomoidea</taxon>
        <taxon>Isotomidae</taxon>
        <taxon>Proisotominae</taxon>
        <taxon>Folsomia</taxon>
    </lineage>
</organism>
<evidence type="ECO:0008006" key="4">
    <source>
        <dbReference type="Google" id="ProtNLM"/>
    </source>
</evidence>
<evidence type="ECO:0000313" key="2">
    <source>
        <dbReference type="EMBL" id="OXA49865.1"/>
    </source>
</evidence>
<evidence type="ECO:0000256" key="1">
    <source>
        <dbReference type="SAM" id="Phobius"/>
    </source>
</evidence>
<dbReference type="Proteomes" id="UP000198287">
    <property type="component" value="Unassembled WGS sequence"/>
</dbReference>
<name>A0A226DWJ9_FOLCA</name>
<proteinExistence type="predicted"/>
<dbReference type="AlphaFoldDB" id="A0A226DWJ9"/>
<keyword evidence="1" id="KW-1133">Transmembrane helix</keyword>
<sequence length="387" mass="43869">MYHREAQKHLRRAVKIIDRSCFGMLNCFEWDAKTKRVIPLRTGPKWRNFRILCNIFIFLLGPVFVTRSFLITRSSPSNQGSLVAIVVTFAATLFVVALIPIAWNLRQLSGTKKYIYVFETTMRLERYFEDLCQNLELNATSLQAVKICTKLVNTFFLGLDYIGPFLNFERFGKLYSLFVLTISGIPSILGGLFLMATTGTGVLVSGYGIACLYVWTLRISPSGGAIEAGLPFETVVHMHNCLRHVTILHSELAQEIVTTCFHHAIMVLVSTGGLYSIITEVAEGSGMSVMLSLVCVVLTIIAFILEVFCIYFVAMSSQESKRFLRELRRNNLNRYKQKILKTLLPNYITLEFISSANTFKNGNEMEYFANYFTRVKDNTVNLLLANK</sequence>
<keyword evidence="1" id="KW-0472">Membrane</keyword>
<reference evidence="2 3" key="1">
    <citation type="submission" date="2015-12" db="EMBL/GenBank/DDBJ databases">
        <title>The genome of Folsomia candida.</title>
        <authorList>
            <person name="Faddeeva A."/>
            <person name="Derks M.F."/>
            <person name="Anvar Y."/>
            <person name="Smit S."/>
            <person name="Van Straalen N."/>
            <person name="Roelofs D."/>
        </authorList>
    </citation>
    <scope>NUCLEOTIDE SEQUENCE [LARGE SCALE GENOMIC DNA]</scope>
    <source>
        <strain evidence="2 3">VU population</strain>
        <tissue evidence="2">Whole body</tissue>
    </source>
</reference>
<accession>A0A226DWJ9</accession>
<feature type="transmembrane region" description="Helical" evidence="1">
    <location>
        <begin position="174"/>
        <end position="194"/>
    </location>
</feature>
<feature type="transmembrane region" description="Helical" evidence="1">
    <location>
        <begin position="200"/>
        <end position="217"/>
    </location>
</feature>